<sequence>MEYYYFLAKEAVLKKIFAVFLGLGICNGVLADDGSPELKSESQAVVRDAGYQCDKVNGVFPAAFGGSVSVFCDDVYQYTIKDKGGRYIVEVDD</sequence>
<name>A0ABU7U984_LELAM</name>
<evidence type="ECO:0000313" key="2">
    <source>
        <dbReference type="Proteomes" id="UP001335910"/>
    </source>
</evidence>
<keyword evidence="2" id="KW-1185">Reference proteome</keyword>
<dbReference type="Proteomes" id="UP001335910">
    <property type="component" value="Unassembled WGS sequence"/>
</dbReference>
<comment type="caution">
    <text evidence="1">The sequence shown here is derived from an EMBL/GenBank/DDBJ whole genome shotgun (WGS) entry which is preliminary data.</text>
</comment>
<protein>
    <submittedName>
        <fullName evidence="1">Uncharacterized protein</fullName>
    </submittedName>
</protein>
<reference evidence="1 2" key="1">
    <citation type="submission" date="2023-10" db="EMBL/GenBank/DDBJ databases">
        <title>Wastewater isolates of ESBL- and carbapenemase-producing Gram-negative bacteria from New Zealand.</title>
        <authorList>
            <person name="Straub C."/>
            <person name="Weaver L."/>
            <person name="Cornelius A."/>
            <person name="Mcgill E."/>
            <person name="Dyet K."/>
            <person name="White L."/>
            <person name="Pattis I."/>
        </authorList>
    </citation>
    <scope>NUCLEOTIDE SEQUENCE [LARGE SCALE GENOMIC DNA]</scope>
    <source>
        <strain evidence="1 2">ESBL35</strain>
    </source>
</reference>
<organism evidence="1 2">
    <name type="scientific">Lelliottia amnigena</name>
    <name type="common">Enterobacter amnigenus</name>
    <dbReference type="NCBI Taxonomy" id="61646"/>
    <lineage>
        <taxon>Bacteria</taxon>
        <taxon>Pseudomonadati</taxon>
        <taxon>Pseudomonadota</taxon>
        <taxon>Gammaproteobacteria</taxon>
        <taxon>Enterobacterales</taxon>
        <taxon>Enterobacteriaceae</taxon>
        <taxon>Lelliottia</taxon>
    </lineage>
</organism>
<gene>
    <name evidence="1" type="ORF">V4839_07000</name>
</gene>
<proteinExistence type="predicted"/>
<evidence type="ECO:0000313" key="1">
    <source>
        <dbReference type="EMBL" id="MEE9683233.1"/>
    </source>
</evidence>
<dbReference type="EMBL" id="JAZKLI010000001">
    <property type="protein sequence ID" value="MEE9683233.1"/>
    <property type="molecule type" value="Genomic_DNA"/>
</dbReference>
<accession>A0ABU7U984</accession>
<dbReference type="RefSeq" id="WP_331393306.1">
    <property type="nucleotide sequence ID" value="NZ_JAZKLI010000001.1"/>
</dbReference>